<dbReference type="Proteomes" id="UP000215027">
    <property type="component" value="Chromosome I"/>
</dbReference>
<keyword evidence="1" id="KW-0547">Nucleotide-binding</keyword>
<dbReference type="GO" id="GO:0005737">
    <property type="term" value="C:cytoplasm"/>
    <property type="evidence" value="ECO:0007669"/>
    <property type="project" value="TreeGrafter"/>
</dbReference>
<protein>
    <submittedName>
        <fullName evidence="4">Adenylate cyclase</fullName>
        <ecNumber evidence="4">4.6.1.1</ecNumber>
    </submittedName>
</protein>
<feature type="domain" description="Guanylate cyclase" evidence="3">
    <location>
        <begin position="72"/>
        <end position="218"/>
    </location>
</feature>
<dbReference type="Pfam" id="PF13191">
    <property type="entry name" value="AAA_16"/>
    <property type="match status" value="1"/>
</dbReference>
<dbReference type="InterPro" id="IPR027417">
    <property type="entry name" value="P-loop_NTPase"/>
</dbReference>
<keyword evidence="4" id="KW-0456">Lyase</keyword>
<gene>
    <name evidence="4" type="ORF">CFX0092_A1284</name>
</gene>
<dbReference type="PANTHER" id="PTHR16305">
    <property type="entry name" value="TESTICULAR SOLUBLE ADENYLYL CYCLASE"/>
    <property type="match status" value="1"/>
</dbReference>
<dbReference type="AlphaFoldDB" id="A0A160T142"/>
<dbReference type="InterPro" id="IPR001054">
    <property type="entry name" value="A/G_cyclase"/>
</dbReference>
<dbReference type="SMART" id="SM00044">
    <property type="entry name" value="CYCc"/>
    <property type="match status" value="1"/>
</dbReference>
<dbReference type="CDD" id="cd07302">
    <property type="entry name" value="CHD"/>
    <property type="match status" value="1"/>
</dbReference>
<dbReference type="SUPFAM" id="SSF52540">
    <property type="entry name" value="P-loop containing nucleoside triphosphate hydrolases"/>
    <property type="match status" value="1"/>
</dbReference>
<dbReference type="EMBL" id="LN890655">
    <property type="protein sequence ID" value="CUS03162.2"/>
    <property type="molecule type" value="Genomic_DNA"/>
</dbReference>
<organism evidence="4 5">
    <name type="scientific">Candidatus Promineifilum breve</name>
    <dbReference type="NCBI Taxonomy" id="1806508"/>
    <lineage>
        <taxon>Bacteria</taxon>
        <taxon>Bacillati</taxon>
        <taxon>Chloroflexota</taxon>
        <taxon>Ardenticatenia</taxon>
        <taxon>Candidatus Promineifilales</taxon>
        <taxon>Candidatus Promineifilaceae</taxon>
        <taxon>Candidatus Promineifilum</taxon>
    </lineage>
</organism>
<proteinExistence type="predicted"/>
<keyword evidence="5" id="KW-1185">Reference proteome</keyword>
<dbReference type="PROSITE" id="PS50125">
    <property type="entry name" value="GUANYLATE_CYCLASE_2"/>
    <property type="match status" value="1"/>
</dbReference>
<dbReference type="GO" id="GO:0035556">
    <property type="term" value="P:intracellular signal transduction"/>
    <property type="evidence" value="ECO:0007669"/>
    <property type="project" value="InterPro"/>
</dbReference>
<sequence>MGRAIYIINRVDEANISRPALVEAIAAMEAQRAATGNERNLNRAIDIALRALREALAQTAAEPGDHKRRQLTVLVADLSGFTTFSERMDAERLRDAINAMWRELDAVIRAWGGEIDQHAGDSLMALFGLVHPRQGDAARALHAALAMQQELALFNERVRGAADDSREGAWAADWPGPRMRIGIHSGPVYFARPPGAAAPQGGRPAAVGDAIAVARRLEKAAPAGSVLTSEVVREMAATPFVYASLPDTATLPSGVDNGWLVAGERPPATGYTPGTVAGQMTRRVGRTGLISRLEGALQTAADSRTPQLVTIIGPPGAGKSRLAYEFENRARMVGVSTVLRAGTLGSARDFPYALVRDLLLRRFAIRPQHSANLIAWKLRHGLADPETAGGDGRPGRDLDLSARAIDLLEKLLDVKTAAAVPVEEALAVFTPLLQATTAAGPAIAILEGLNRADAQSLALVERLVEAGEAGPLLILGLATVAPATDPEITLPWLGKELDMFAPMERLDLEPLSAVDSRLMATEILQPLGAPSMRLLDLVVVESGGNPLYIETFIQWLIDRGVITVGDRWRIDMARVEESHLPAGLAALIAARLAELPEAERRVLQAASVFRPLCWDIALLEMEPAIGLDAAQLEAALLSLEAKEYLAADDVYNFPASQAYAFRRDSVREVAYAGLTAGQRRALHLGAARWLIANRHSARFSAWISIDAMIAGHFAAAGDQAQAAAGRGHSDAPAVVV</sequence>
<evidence type="ECO:0000259" key="3">
    <source>
        <dbReference type="PROSITE" id="PS50125"/>
    </source>
</evidence>
<evidence type="ECO:0000313" key="5">
    <source>
        <dbReference type="Proteomes" id="UP000215027"/>
    </source>
</evidence>
<dbReference type="InterPro" id="IPR029787">
    <property type="entry name" value="Nucleotide_cyclase"/>
</dbReference>
<dbReference type="InterPro" id="IPR041664">
    <property type="entry name" value="AAA_16"/>
</dbReference>
<dbReference type="GO" id="GO:0005524">
    <property type="term" value="F:ATP binding"/>
    <property type="evidence" value="ECO:0007669"/>
    <property type="project" value="UniProtKB-KW"/>
</dbReference>
<dbReference type="Gene3D" id="3.30.70.1230">
    <property type="entry name" value="Nucleotide cyclase"/>
    <property type="match status" value="1"/>
</dbReference>
<name>A0A160T142_9CHLR</name>
<accession>A0A160T142</accession>
<keyword evidence="2" id="KW-0067">ATP-binding</keyword>
<evidence type="ECO:0000256" key="1">
    <source>
        <dbReference type="ARBA" id="ARBA00022741"/>
    </source>
</evidence>
<evidence type="ECO:0000256" key="2">
    <source>
        <dbReference type="ARBA" id="ARBA00022840"/>
    </source>
</evidence>
<dbReference type="GO" id="GO:0004016">
    <property type="term" value="F:adenylate cyclase activity"/>
    <property type="evidence" value="ECO:0007669"/>
    <property type="project" value="UniProtKB-EC"/>
</dbReference>
<dbReference type="SUPFAM" id="SSF55073">
    <property type="entry name" value="Nucleotide cyclase"/>
    <property type="match status" value="1"/>
</dbReference>
<dbReference type="KEGG" id="pbf:CFX0092_A1284"/>
<dbReference type="GO" id="GO:0009190">
    <property type="term" value="P:cyclic nucleotide biosynthetic process"/>
    <property type="evidence" value="ECO:0007669"/>
    <property type="project" value="InterPro"/>
</dbReference>
<evidence type="ECO:0000313" key="4">
    <source>
        <dbReference type="EMBL" id="CUS03162.2"/>
    </source>
</evidence>
<dbReference type="PANTHER" id="PTHR16305:SF28">
    <property type="entry name" value="GUANYLATE CYCLASE DOMAIN-CONTAINING PROTEIN"/>
    <property type="match status" value="1"/>
</dbReference>
<reference evidence="4" key="1">
    <citation type="submission" date="2016-01" db="EMBL/GenBank/DDBJ databases">
        <authorList>
            <person name="Mcilroy J.S."/>
            <person name="Karst M S."/>
            <person name="Albertsen M."/>
        </authorList>
    </citation>
    <scope>NUCLEOTIDE SEQUENCE</scope>
    <source>
        <strain evidence="4">Cfx-K</strain>
    </source>
</reference>
<dbReference type="EC" id="4.6.1.1" evidence="4"/>
<dbReference type="Pfam" id="PF00211">
    <property type="entry name" value="Guanylate_cyc"/>
    <property type="match status" value="1"/>
</dbReference>